<accession>A0A8J7U8K5</accession>
<dbReference type="EMBL" id="JAFREP010000040">
    <property type="protein sequence ID" value="MBO1322656.1"/>
    <property type="molecule type" value="Genomic_DNA"/>
</dbReference>
<evidence type="ECO:0000313" key="2">
    <source>
        <dbReference type="Proteomes" id="UP000664417"/>
    </source>
</evidence>
<dbReference type="Proteomes" id="UP000664417">
    <property type="component" value="Unassembled WGS sequence"/>
</dbReference>
<evidence type="ECO:0000313" key="1">
    <source>
        <dbReference type="EMBL" id="MBO1322656.1"/>
    </source>
</evidence>
<gene>
    <name evidence="1" type="ORF">J3U88_29550</name>
</gene>
<organism evidence="1 2">
    <name type="scientific">Acanthopleuribacter pedis</name>
    <dbReference type="NCBI Taxonomy" id="442870"/>
    <lineage>
        <taxon>Bacteria</taxon>
        <taxon>Pseudomonadati</taxon>
        <taxon>Acidobacteriota</taxon>
        <taxon>Holophagae</taxon>
        <taxon>Acanthopleuribacterales</taxon>
        <taxon>Acanthopleuribacteraceae</taxon>
        <taxon>Acanthopleuribacter</taxon>
    </lineage>
</organism>
<dbReference type="AlphaFoldDB" id="A0A8J7U8K5"/>
<protein>
    <submittedName>
        <fullName evidence="1">Uncharacterized protein</fullName>
    </submittedName>
</protein>
<comment type="caution">
    <text evidence="1">The sequence shown here is derived from an EMBL/GenBank/DDBJ whole genome shotgun (WGS) entry which is preliminary data.</text>
</comment>
<dbReference type="SUPFAM" id="SSF53901">
    <property type="entry name" value="Thiolase-like"/>
    <property type="match status" value="1"/>
</dbReference>
<proteinExistence type="predicted"/>
<dbReference type="GO" id="GO:0016746">
    <property type="term" value="F:acyltransferase activity"/>
    <property type="evidence" value="ECO:0007669"/>
    <property type="project" value="InterPro"/>
</dbReference>
<dbReference type="RefSeq" id="WP_207862629.1">
    <property type="nucleotide sequence ID" value="NZ_JAFREP010000040.1"/>
</dbReference>
<keyword evidence="2" id="KW-1185">Reference proteome</keyword>
<name>A0A8J7U8K5_9BACT</name>
<dbReference type="InterPro" id="IPR016039">
    <property type="entry name" value="Thiolase-like"/>
</dbReference>
<dbReference type="Gene3D" id="3.40.47.10">
    <property type="match status" value="1"/>
</dbReference>
<sequence length="362" mass="39316">MVYIAGYGAITNVGIDAVSSILSIRAGIQRHAELKDFTAFDPDDLEAPLIGCPVSGITDGFQFTGAWIRLSVFAVNEIARKWVLPHTAEPAAYWQRTALLWALPNVAGMRHEWPADIADDHLGKCLNAILCEHLDHPPRTRNQWVVPTDHAAAADATARVSALLQNDDIDRVLVVAVDSYFDRKSIDYALGSGMIRTGEGNDGYLPGEAAAAVLFAKQADASLARVRACAVEREQVDPEQDRHLVITALARLWEKAVVKALTEAYDTDFVFTGDIYLDANGWMLRNEVWGEVMVLLAERVDWDRTNVIVAGESVGEIGAAFGGLNLAMVAWSYENQATDAEAALVLSLDEDGAASAILVTRA</sequence>
<reference evidence="1" key="1">
    <citation type="submission" date="2021-03" db="EMBL/GenBank/DDBJ databases">
        <authorList>
            <person name="Wang G."/>
        </authorList>
    </citation>
    <scope>NUCLEOTIDE SEQUENCE</scope>
    <source>
        <strain evidence="1">KCTC 12899</strain>
    </source>
</reference>